<evidence type="ECO:0000256" key="2">
    <source>
        <dbReference type="SAM" id="MobiDB-lite"/>
    </source>
</evidence>
<proteinExistence type="predicted"/>
<dbReference type="AlphaFoldDB" id="A0A378J4U7"/>
<evidence type="ECO:0000313" key="3">
    <source>
        <dbReference type="EMBL" id="KTD06077.1"/>
    </source>
</evidence>
<dbReference type="EMBL" id="LNYE01000029">
    <property type="protein sequence ID" value="KTD06077.1"/>
    <property type="molecule type" value="Genomic_DNA"/>
</dbReference>
<feature type="coiled-coil region" evidence="1">
    <location>
        <begin position="5"/>
        <end position="54"/>
    </location>
</feature>
<dbReference type="Proteomes" id="UP000054691">
    <property type="component" value="Unassembled WGS sequence"/>
</dbReference>
<evidence type="ECO:0000256" key="1">
    <source>
        <dbReference type="SAM" id="Coils"/>
    </source>
</evidence>
<keyword evidence="5" id="KW-1185">Reference proteome</keyword>
<evidence type="ECO:0000313" key="5">
    <source>
        <dbReference type="Proteomes" id="UP000054691"/>
    </source>
</evidence>
<evidence type="ECO:0000313" key="4">
    <source>
        <dbReference type="EMBL" id="STX42794.1"/>
    </source>
</evidence>
<reference evidence="3 5" key="1">
    <citation type="submission" date="2015-11" db="EMBL/GenBank/DDBJ databases">
        <title>Genomic analysis of 38 Legionella species identifies large and diverse effector repertoires.</title>
        <authorList>
            <person name="Burstein D."/>
            <person name="Amaro F."/>
            <person name="Zusman T."/>
            <person name="Lifshitz Z."/>
            <person name="Cohen O."/>
            <person name="Gilbert J.A."/>
            <person name="Pupko T."/>
            <person name="Shuman H.A."/>
            <person name="Segal G."/>
        </authorList>
    </citation>
    <scope>NUCLEOTIDE SEQUENCE [LARGE SCALE GENOMIC DNA]</scope>
    <source>
        <strain evidence="3 5">Lyon 8420412</strain>
    </source>
</reference>
<evidence type="ECO:0000313" key="6">
    <source>
        <dbReference type="Proteomes" id="UP000254476"/>
    </source>
</evidence>
<dbReference type="EMBL" id="UGOB01000001">
    <property type="protein sequence ID" value="STX42794.1"/>
    <property type="molecule type" value="Genomic_DNA"/>
</dbReference>
<organism evidence="4 6">
    <name type="scientific">Legionella gratiana</name>
    <dbReference type="NCBI Taxonomy" id="45066"/>
    <lineage>
        <taxon>Bacteria</taxon>
        <taxon>Pseudomonadati</taxon>
        <taxon>Pseudomonadota</taxon>
        <taxon>Gammaproteobacteria</taxon>
        <taxon>Legionellales</taxon>
        <taxon>Legionellaceae</taxon>
        <taxon>Legionella</taxon>
    </lineage>
</organism>
<feature type="compositionally biased region" description="Basic and acidic residues" evidence="2">
    <location>
        <begin position="413"/>
        <end position="422"/>
    </location>
</feature>
<dbReference type="OrthoDB" id="5652638at2"/>
<sequence>MPSDVEKLLEQINSAQQKLQKKAEKYTNLPMQLKTEIESLCKETISRLEELRSKDPKDPQTIKDLQTIKENLDKTNFLVDSVNLTLTVKKTNPSFLPKIANETRRIGKTFNEMTYDDSRSMGNKLWTCMKSVVTTCLDTAIGASKGMRQGFVENEGFFKTMGGVLKGAATGAVLGASRGFADSFMNDGEKAKKMIANLREDHGNELLELYEKIKNEKDPAYPANKARIEILKEEGKYLSELERRLESNPNDKKVHSEIVGSLRTLSLTSAGSALMHTALEVIHDFSSPQKFGGLEGAKALENLGKDVVSAAKNFNAILDNSQTALPSKLFSLTKAFAMSAWEGVKGCMKGLAEGFQQGKGLSTIGSTIKGALFSGFSGAVKGFNQSLEKDLSLTAPSGSNKKVALGDTPLVPDNDKDLDKGLESNLGLSGVK</sequence>
<dbReference type="Proteomes" id="UP000254476">
    <property type="component" value="Unassembled WGS sequence"/>
</dbReference>
<dbReference type="RefSeq" id="WP_058499949.1">
    <property type="nucleotide sequence ID" value="NZ_CAAAHW010000002.1"/>
</dbReference>
<keyword evidence="1" id="KW-0175">Coiled coil</keyword>
<gene>
    <name evidence="3" type="ORF">Lgra_2854</name>
    <name evidence="4" type="ORF">NCTC12388_00811</name>
</gene>
<reference evidence="4 6" key="2">
    <citation type="submission" date="2018-06" db="EMBL/GenBank/DDBJ databases">
        <authorList>
            <consortium name="Pathogen Informatics"/>
            <person name="Doyle S."/>
        </authorList>
    </citation>
    <scope>NUCLEOTIDE SEQUENCE [LARGE SCALE GENOMIC DNA]</scope>
    <source>
        <strain evidence="4 6">NCTC12388</strain>
    </source>
</reference>
<accession>A0A378J4U7</accession>
<protein>
    <submittedName>
        <fullName evidence="4">Uncharacterized protein</fullName>
    </submittedName>
</protein>
<name>A0A378J4U7_9GAMM</name>
<dbReference type="STRING" id="45066.Lgra_2854"/>
<feature type="region of interest" description="Disordered" evidence="2">
    <location>
        <begin position="395"/>
        <end position="432"/>
    </location>
</feature>